<evidence type="ECO:0000256" key="6">
    <source>
        <dbReference type="ARBA" id="ARBA00022989"/>
    </source>
</evidence>
<feature type="transmembrane region" description="Helical" evidence="9">
    <location>
        <begin position="237"/>
        <end position="257"/>
    </location>
</feature>
<reference evidence="11" key="1">
    <citation type="submission" date="2022-09" db="EMBL/GenBank/DDBJ databases">
        <title>Intensive care unit water sources are persistently colonized with multi-drug resistant bacteria and are the site of extensive horizontal gene transfer of antibiotic resistance genes.</title>
        <authorList>
            <person name="Diorio-Toth L."/>
        </authorList>
    </citation>
    <scope>NUCLEOTIDE SEQUENCE</scope>
    <source>
        <strain evidence="11">GD04146</strain>
    </source>
</reference>
<keyword evidence="3 9" id="KW-0813">Transport</keyword>
<organism evidence="11 12">
    <name type="scientific">Aquipseudomonas alcaligenes</name>
    <name type="common">Pseudomonas alcaligenes</name>
    <dbReference type="NCBI Taxonomy" id="43263"/>
    <lineage>
        <taxon>Bacteria</taxon>
        <taxon>Pseudomonadati</taxon>
        <taxon>Pseudomonadota</taxon>
        <taxon>Gammaproteobacteria</taxon>
        <taxon>Pseudomonadales</taxon>
        <taxon>Pseudomonadaceae</taxon>
        <taxon>Aquipseudomonas</taxon>
    </lineage>
</organism>
<evidence type="ECO:0000256" key="5">
    <source>
        <dbReference type="ARBA" id="ARBA00022692"/>
    </source>
</evidence>
<dbReference type="EMBL" id="JAODZF010000006">
    <property type="protein sequence ID" value="MDH0142978.1"/>
    <property type="molecule type" value="Genomic_DNA"/>
</dbReference>
<feature type="domain" description="ABC transmembrane type-2" evidence="10">
    <location>
        <begin position="34"/>
        <end position="258"/>
    </location>
</feature>
<protein>
    <recommendedName>
        <fullName evidence="9">Transport permease protein</fullName>
    </recommendedName>
</protein>
<evidence type="ECO:0000256" key="9">
    <source>
        <dbReference type="RuleBase" id="RU361157"/>
    </source>
</evidence>
<proteinExistence type="inferred from homology"/>
<evidence type="ECO:0000313" key="12">
    <source>
        <dbReference type="Proteomes" id="UP001158058"/>
    </source>
</evidence>
<evidence type="ECO:0000313" key="11">
    <source>
        <dbReference type="EMBL" id="MDH0142978.1"/>
    </source>
</evidence>
<dbReference type="Pfam" id="PF01061">
    <property type="entry name" value="ABC2_membrane"/>
    <property type="match status" value="1"/>
</dbReference>
<feature type="transmembrane region" description="Helical" evidence="9">
    <location>
        <begin position="33"/>
        <end position="51"/>
    </location>
</feature>
<sequence>MIIVDLVRAVWRYRGFVAGSVQREFQMRYRNSLLGGAWIVLQPLAMILVYATVFSQIMRARLPGTDDSLGYTIYLCAGILSWGLFTEIMTRSLSVFVDNANMLKKLSFPRICLPVVVGLGALLNYAITIGLFLLFLLACGRFPGMAVLALPALVALHLLFALSLGVILGVLNVFFRDIAQLFTLGLQLWFWFTPIVYHLSILPEKVQFLLSLNPMTGLMVAYQGIFLEGRWPDWSGLLPLAVLSLVLCAMALSLFRARSGEMVDEL</sequence>
<evidence type="ECO:0000256" key="1">
    <source>
        <dbReference type="ARBA" id="ARBA00004651"/>
    </source>
</evidence>
<dbReference type="GO" id="GO:0005886">
    <property type="term" value="C:plasma membrane"/>
    <property type="evidence" value="ECO:0007669"/>
    <property type="project" value="UniProtKB-SubCell"/>
</dbReference>
<evidence type="ECO:0000256" key="7">
    <source>
        <dbReference type="ARBA" id="ARBA00023047"/>
    </source>
</evidence>
<dbReference type="GO" id="GO:0015920">
    <property type="term" value="P:lipopolysaccharide transport"/>
    <property type="evidence" value="ECO:0007669"/>
    <property type="project" value="TreeGrafter"/>
</dbReference>
<gene>
    <name evidence="11" type="ORF">N7380_11660</name>
</gene>
<feature type="transmembrane region" description="Helical" evidence="9">
    <location>
        <begin position="71"/>
        <end position="90"/>
    </location>
</feature>
<feature type="transmembrane region" description="Helical" evidence="9">
    <location>
        <begin position="148"/>
        <end position="174"/>
    </location>
</feature>
<dbReference type="GO" id="GO:0140359">
    <property type="term" value="F:ABC-type transporter activity"/>
    <property type="evidence" value="ECO:0007669"/>
    <property type="project" value="InterPro"/>
</dbReference>
<keyword evidence="5 9" id="KW-0812">Transmembrane</keyword>
<evidence type="ECO:0000256" key="2">
    <source>
        <dbReference type="ARBA" id="ARBA00007783"/>
    </source>
</evidence>
<feature type="transmembrane region" description="Helical" evidence="9">
    <location>
        <begin position="181"/>
        <end position="200"/>
    </location>
</feature>
<evidence type="ECO:0000256" key="3">
    <source>
        <dbReference type="ARBA" id="ARBA00022448"/>
    </source>
</evidence>
<comment type="similarity">
    <text evidence="2 9">Belongs to the ABC-2 integral membrane protein family.</text>
</comment>
<evidence type="ECO:0000256" key="4">
    <source>
        <dbReference type="ARBA" id="ARBA00022475"/>
    </source>
</evidence>
<accession>A0AB73HYN3</accession>
<comment type="subcellular location">
    <subcellularLocation>
        <location evidence="9">Cell inner membrane</location>
        <topology evidence="9">Multi-pass membrane protein</topology>
    </subcellularLocation>
    <subcellularLocation>
        <location evidence="1">Cell membrane</location>
        <topology evidence="1">Multi-pass membrane protein</topology>
    </subcellularLocation>
</comment>
<dbReference type="InterPro" id="IPR047817">
    <property type="entry name" value="ABC2_TM_bact-type"/>
</dbReference>
<evidence type="ECO:0000256" key="8">
    <source>
        <dbReference type="ARBA" id="ARBA00023136"/>
    </source>
</evidence>
<keyword evidence="4 9" id="KW-1003">Cell membrane</keyword>
<keyword evidence="6 9" id="KW-1133">Transmembrane helix</keyword>
<dbReference type="Proteomes" id="UP001158058">
    <property type="component" value="Unassembled WGS sequence"/>
</dbReference>
<dbReference type="GO" id="GO:0015774">
    <property type="term" value="P:polysaccharide transport"/>
    <property type="evidence" value="ECO:0007669"/>
    <property type="project" value="UniProtKB-KW"/>
</dbReference>
<dbReference type="InterPro" id="IPR013525">
    <property type="entry name" value="ABC2_TM"/>
</dbReference>
<keyword evidence="7" id="KW-0762">Sugar transport</keyword>
<dbReference type="PANTHER" id="PTHR30413:SF10">
    <property type="entry name" value="CAPSULE POLYSACCHARIDE EXPORT INNER-MEMBRANE PROTEIN CTRC"/>
    <property type="match status" value="1"/>
</dbReference>
<name>A0AB73HYN3_AQUAC</name>
<comment type="caution">
    <text evidence="11">The sequence shown here is derived from an EMBL/GenBank/DDBJ whole genome shotgun (WGS) entry which is preliminary data.</text>
</comment>
<dbReference type="PANTHER" id="PTHR30413">
    <property type="entry name" value="INNER MEMBRANE TRANSPORT PERMEASE"/>
    <property type="match status" value="1"/>
</dbReference>
<keyword evidence="8 9" id="KW-0472">Membrane</keyword>
<keyword evidence="7" id="KW-0625">Polysaccharide transport</keyword>
<dbReference type="PROSITE" id="PS51012">
    <property type="entry name" value="ABC_TM2"/>
    <property type="match status" value="1"/>
</dbReference>
<feature type="transmembrane region" description="Helical" evidence="9">
    <location>
        <begin position="111"/>
        <end position="136"/>
    </location>
</feature>
<dbReference type="AlphaFoldDB" id="A0AB73HYN3"/>
<evidence type="ECO:0000259" key="10">
    <source>
        <dbReference type="PROSITE" id="PS51012"/>
    </source>
</evidence>